<feature type="domain" description="Asl1-like glycosyl hydrolase catalytic" evidence="1">
    <location>
        <begin position="39"/>
        <end position="274"/>
    </location>
</feature>
<dbReference type="PANTHER" id="PTHR34154">
    <property type="entry name" value="ALKALI-SENSITIVE LINKAGE PROTEIN 1"/>
    <property type="match status" value="1"/>
</dbReference>
<dbReference type="EMBL" id="JAEHFY010000015">
    <property type="protein sequence ID" value="MBK0383571.1"/>
    <property type="molecule type" value="Genomic_DNA"/>
</dbReference>
<dbReference type="Proteomes" id="UP000660024">
    <property type="component" value="Unassembled WGS sequence"/>
</dbReference>
<dbReference type="SUPFAM" id="SSF51445">
    <property type="entry name" value="(Trans)glycosidases"/>
    <property type="match status" value="1"/>
</dbReference>
<dbReference type="NCBIfam" id="TIGR04183">
    <property type="entry name" value="Por_Secre_tail"/>
    <property type="match status" value="1"/>
</dbReference>
<dbReference type="RefSeq" id="WP_200586410.1">
    <property type="nucleotide sequence ID" value="NZ_JAEHFY010000015.1"/>
</dbReference>
<dbReference type="InterPro" id="IPR017853">
    <property type="entry name" value="GH"/>
</dbReference>
<dbReference type="Pfam" id="PF11790">
    <property type="entry name" value="Glyco_hydro_cc"/>
    <property type="match status" value="1"/>
</dbReference>
<reference evidence="3 4" key="1">
    <citation type="submission" date="2020-12" db="EMBL/GenBank/DDBJ databases">
        <title>Bacterial novel species Pedobacter sp. SD-b isolated from soil.</title>
        <authorList>
            <person name="Jung H.-Y."/>
        </authorList>
    </citation>
    <scope>NUCLEOTIDE SEQUENCE [LARGE SCALE GENOMIC DNA]</scope>
    <source>
        <strain evidence="3 4">SD-b</strain>
    </source>
</reference>
<protein>
    <submittedName>
        <fullName evidence="3">T9SS type A sorting domain-containing protein</fullName>
    </submittedName>
</protein>
<evidence type="ECO:0000313" key="4">
    <source>
        <dbReference type="Proteomes" id="UP000660024"/>
    </source>
</evidence>
<dbReference type="InterPro" id="IPR026444">
    <property type="entry name" value="Secre_tail"/>
</dbReference>
<accession>A0ABS1BLF0</accession>
<evidence type="ECO:0000259" key="1">
    <source>
        <dbReference type="Pfam" id="PF11790"/>
    </source>
</evidence>
<proteinExistence type="predicted"/>
<comment type="caution">
    <text evidence="3">The sequence shown here is derived from an EMBL/GenBank/DDBJ whole genome shotgun (WGS) entry which is preliminary data.</text>
</comment>
<keyword evidence="4" id="KW-1185">Reference proteome</keyword>
<feature type="domain" description="Secretion system C-terminal sorting" evidence="2">
    <location>
        <begin position="913"/>
        <end position="985"/>
    </location>
</feature>
<name>A0ABS1BLF0_9SPHI</name>
<dbReference type="PANTHER" id="PTHR34154:SF3">
    <property type="entry name" value="ALKALI-SENSITIVE LINKAGE PROTEIN 1"/>
    <property type="match status" value="1"/>
</dbReference>
<dbReference type="InterPro" id="IPR024655">
    <property type="entry name" value="Asl1_glyco_hydro_catalytic"/>
</dbReference>
<sequence>MKRLLHNYSYRLMVIICLLFLLSETQAQSLKKGIGMITTKTDAKWIQQLPQLNVNWHYRWDLRKDVREPSGIDYVPMVYGRPAPTTADFDYINDNKQQFNYLLGYNEPDNLPGTQGHMSLDSALMFWPQLMASGLTLGSPASINPLSKYMKDFMRKTDSLNYRVDFVTIHTYPGPDATGFLKLLRDVHTAYNKPIWITEFAVADWNAKNGIKNIYTQAQVLGFMKTVLEAMETPEYSFVQRYAWFSNSPPNDKALGKSSLFDYDGGLTPLGQFYANFKEVNTKIPLVNPLIAWNVYGQSDPTQQGVPAQTLNASISSTGFEIGTLANVTMMGTNHNLWGAYGWSKDKEVIDSAINSGKYIKFSVSPKEGKVLSLKKIGDFKIKLAKNGPIYYRLQYRINNGTYKGLTTWFVNRPTATTVFTLENFDLSKIPDLQNIAYGKTIEFRLIPYNANLDNTSDGAVYFGSDANENCFGLEGNIKSFTTNSSSVELAYWNLSGQTNNGANNLAATNIDAALATDAGLVRGAGIVADVVPQNNVWGGTKWHVMQKAVDDASLIDSAIRAKRYLTFSFKVQDNKMVSIAKIKPITIFANNSSPDTILVQYAFDGNNFKNLDTLSYTRPTSGTRVALLLDSINLTGNSEFQDIAPGRIINFRMIPYHAANGTGHFYFGDGTTSGVHALSFVGTVNSIIPPTDVILAAWDTQGANGNNATLAASLVNANVISTGLVRSANVVNTTDANVWGGRQFSTATDTATVKSQNKNISFTITPKADKTVSFTSISPIVIRQNNYAPKKLLIQYAIGNAPFEDLDSMSLSRSGGSFFLQDTLDTIDLSKFPKLQNLSQEKSVTFKLLPYEVRDESPEYQKFLIGDLTSSYDFVVKGIVDEGPLGNQMSATKDMQNFDYQHLNTNASAIYVYPNPVKDVLYISHLASTSEGTIKIVNLNGQLIKLQKTPIGSQLTRLDVSDLQTGFYIVIYQGSKGQQSVKFIKQ</sequence>
<evidence type="ECO:0000313" key="3">
    <source>
        <dbReference type="EMBL" id="MBK0383571.1"/>
    </source>
</evidence>
<organism evidence="3 4">
    <name type="scientific">Pedobacter segetis</name>
    <dbReference type="NCBI Taxonomy" id="2793069"/>
    <lineage>
        <taxon>Bacteria</taxon>
        <taxon>Pseudomonadati</taxon>
        <taxon>Bacteroidota</taxon>
        <taxon>Sphingobacteriia</taxon>
        <taxon>Sphingobacteriales</taxon>
        <taxon>Sphingobacteriaceae</taxon>
        <taxon>Pedobacter</taxon>
    </lineage>
</organism>
<gene>
    <name evidence="3" type="ORF">I5M32_11440</name>
</gene>
<evidence type="ECO:0000259" key="2">
    <source>
        <dbReference type="Pfam" id="PF18962"/>
    </source>
</evidence>
<dbReference type="InterPro" id="IPR053183">
    <property type="entry name" value="ASL1"/>
</dbReference>
<dbReference type="Pfam" id="PF18962">
    <property type="entry name" value="Por_Secre_tail"/>
    <property type="match status" value="1"/>
</dbReference>
<dbReference type="Gene3D" id="3.20.20.80">
    <property type="entry name" value="Glycosidases"/>
    <property type="match status" value="1"/>
</dbReference>